<evidence type="ECO:0000313" key="10">
    <source>
        <dbReference type="Proteomes" id="UP000053433"/>
    </source>
</evidence>
<keyword evidence="6 7" id="KW-0472">Membrane</keyword>
<dbReference type="SUPFAM" id="SSF161098">
    <property type="entry name" value="MetI-like"/>
    <property type="match status" value="1"/>
</dbReference>
<evidence type="ECO:0000256" key="5">
    <source>
        <dbReference type="ARBA" id="ARBA00022989"/>
    </source>
</evidence>
<evidence type="ECO:0000313" key="9">
    <source>
        <dbReference type="EMBL" id="KUE76404.1"/>
    </source>
</evidence>
<dbReference type="PROSITE" id="PS50928">
    <property type="entry name" value="ABC_TM1"/>
    <property type="match status" value="1"/>
</dbReference>
<dbReference type="Pfam" id="PF00528">
    <property type="entry name" value="BPD_transp_1"/>
    <property type="match status" value="1"/>
</dbReference>
<evidence type="ECO:0000256" key="3">
    <source>
        <dbReference type="ARBA" id="ARBA00022475"/>
    </source>
</evidence>
<keyword evidence="4 7" id="KW-0812">Transmembrane</keyword>
<dbReference type="InterPro" id="IPR035906">
    <property type="entry name" value="MetI-like_sf"/>
</dbReference>
<sequence>MKIKKTLRDYLGLFLTLPGMFLIIMILVVPLFCTVYSSLFKLDHLQNGGFVGFKNYVTLFQDPGIWASFGITILVTLVSAGISMVLGLVFALWIDRRTGAVAYLIQLIGLLPWVISMMVGTVLWRWILNGDTGLFNYFLRCLGIAPVAIFENKTASLVTLIVVMAWRTIGYSMVMILAGLKGVDKGLLEAARVDGANTWQALMRIKLPLIKTPMLLSTIVLTMSNFNNNTVPLILTGGGPGTATNVISLELYRMGFTYYKFGLASALSVLVFLVNIVFVVLYVRMIKYDV</sequence>
<dbReference type="EMBL" id="LMUA01000010">
    <property type="protein sequence ID" value="KUE76404.1"/>
    <property type="molecule type" value="Genomic_DNA"/>
</dbReference>
<feature type="transmembrane region" description="Helical" evidence="7">
    <location>
        <begin position="12"/>
        <end position="37"/>
    </location>
</feature>
<dbReference type="InterPro" id="IPR000515">
    <property type="entry name" value="MetI-like"/>
</dbReference>
<feature type="domain" description="ABC transmembrane type-1" evidence="8">
    <location>
        <begin position="69"/>
        <end position="282"/>
    </location>
</feature>
<evidence type="ECO:0000256" key="4">
    <source>
        <dbReference type="ARBA" id="ARBA00022692"/>
    </source>
</evidence>
<reference evidence="9 10" key="1">
    <citation type="submission" date="2015-10" db="EMBL/GenBank/DDBJ databases">
        <title>A novel member of the family Ruminococcaceae isolated from human faeces.</title>
        <authorList>
            <person name="Shkoporov A.N."/>
            <person name="Chaplin A.V."/>
            <person name="Motuzova O.V."/>
            <person name="Kafarskaia L.I."/>
            <person name="Efimov B.A."/>
        </authorList>
    </citation>
    <scope>NUCLEOTIDE SEQUENCE [LARGE SCALE GENOMIC DNA]</scope>
    <source>
        <strain evidence="9 10">668</strain>
    </source>
</reference>
<organism evidence="9 10">
    <name type="scientific">Ruthenibacterium lactatiformans</name>
    <dbReference type="NCBI Taxonomy" id="1550024"/>
    <lineage>
        <taxon>Bacteria</taxon>
        <taxon>Bacillati</taxon>
        <taxon>Bacillota</taxon>
        <taxon>Clostridia</taxon>
        <taxon>Eubacteriales</taxon>
        <taxon>Oscillospiraceae</taxon>
        <taxon>Ruthenibacterium</taxon>
    </lineage>
</organism>
<evidence type="ECO:0000259" key="8">
    <source>
        <dbReference type="PROSITE" id="PS50928"/>
    </source>
</evidence>
<evidence type="ECO:0000256" key="7">
    <source>
        <dbReference type="RuleBase" id="RU363032"/>
    </source>
</evidence>
<feature type="transmembrane region" description="Helical" evidence="7">
    <location>
        <begin position="261"/>
        <end position="283"/>
    </location>
</feature>
<dbReference type="GO" id="GO:0055085">
    <property type="term" value="P:transmembrane transport"/>
    <property type="evidence" value="ECO:0007669"/>
    <property type="project" value="InterPro"/>
</dbReference>
<comment type="subcellular location">
    <subcellularLocation>
        <location evidence="1 7">Cell membrane</location>
        <topology evidence="1 7">Multi-pass membrane protein</topology>
    </subcellularLocation>
</comment>
<dbReference type="Gene3D" id="1.10.3720.10">
    <property type="entry name" value="MetI-like"/>
    <property type="match status" value="1"/>
</dbReference>
<name>A0A0W7TRF5_9FIRM</name>
<evidence type="ECO:0000256" key="1">
    <source>
        <dbReference type="ARBA" id="ARBA00004651"/>
    </source>
</evidence>
<dbReference type="PANTHER" id="PTHR43227">
    <property type="entry name" value="BLL4140 PROTEIN"/>
    <property type="match status" value="1"/>
</dbReference>
<feature type="transmembrane region" description="Helical" evidence="7">
    <location>
        <begin position="133"/>
        <end position="150"/>
    </location>
</feature>
<comment type="caution">
    <text evidence="9">The sequence shown here is derived from an EMBL/GenBank/DDBJ whole genome shotgun (WGS) entry which is preliminary data.</text>
</comment>
<feature type="transmembrane region" description="Helical" evidence="7">
    <location>
        <begin position="157"/>
        <end position="180"/>
    </location>
</feature>
<dbReference type="CDD" id="cd06261">
    <property type="entry name" value="TM_PBP2"/>
    <property type="match status" value="1"/>
</dbReference>
<proteinExistence type="inferred from homology"/>
<dbReference type="RefSeq" id="WP_058723212.1">
    <property type="nucleotide sequence ID" value="NZ_DBEXHX010000006.1"/>
</dbReference>
<feature type="transmembrane region" description="Helical" evidence="7">
    <location>
        <begin position="65"/>
        <end position="94"/>
    </location>
</feature>
<evidence type="ECO:0000256" key="2">
    <source>
        <dbReference type="ARBA" id="ARBA00022448"/>
    </source>
</evidence>
<dbReference type="GO" id="GO:0005886">
    <property type="term" value="C:plasma membrane"/>
    <property type="evidence" value="ECO:0007669"/>
    <property type="project" value="UniProtKB-SubCell"/>
</dbReference>
<evidence type="ECO:0000256" key="6">
    <source>
        <dbReference type="ARBA" id="ARBA00023136"/>
    </source>
</evidence>
<dbReference type="AlphaFoldDB" id="A0A0W7TRF5"/>
<keyword evidence="2 7" id="KW-0813">Transport</keyword>
<keyword evidence="3" id="KW-1003">Cell membrane</keyword>
<dbReference type="InterPro" id="IPR050809">
    <property type="entry name" value="UgpAE/MalFG_permease"/>
</dbReference>
<accession>A0A0W7TRF5</accession>
<protein>
    <recommendedName>
        <fullName evidence="8">ABC transmembrane type-1 domain-containing protein</fullName>
    </recommendedName>
</protein>
<comment type="similarity">
    <text evidence="7">Belongs to the binding-protein-dependent transport system permease family.</text>
</comment>
<gene>
    <name evidence="9" type="ORF">ASJ35_09305</name>
</gene>
<dbReference type="PANTHER" id="PTHR43227:SF7">
    <property type="entry name" value="ARABINOOLIGOSACCHARIDES TRANSPORT SYSTEM PERMEASE PROTEIN ARAP"/>
    <property type="match status" value="1"/>
</dbReference>
<dbReference type="Proteomes" id="UP000053433">
    <property type="component" value="Unassembled WGS sequence"/>
</dbReference>
<feature type="transmembrane region" description="Helical" evidence="7">
    <location>
        <begin position="101"/>
        <end position="127"/>
    </location>
</feature>
<keyword evidence="5 7" id="KW-1133">Transmembrane helix</keyword>